<dbReference type="Proteomes" id="UP001199296">
    <property type="component" value="Unassembled WGS sequence"/>
</dbReference>
<dbReference type="Pfam" id="PF00989">
    <property type="entry name" value="PAS"/>
    <property type="match status" value="1"/>
</dbReference>
<dbReference type="Gene3D" id="1.10.287.130">
    <property type="match status" value="1"/>
</dbReference>
<keyword evidence="11" id="KW-0067">ATP-binding</keyword>
<dbReference type="GO" id="GO:0007234">
    <property type="term" value="P:osmosensory signaling via phosphorelay pathway"/>
    <property type="evidence" value="ECO:0007669"/>
    <property type="project" value="TreeGrafter"/>
</dbReference>
<feature type="transmembrane region" description="Helical" evidence="16">
    <location>
        <begin position="12"/>
        <end position="30"/>
    </location>
</feature>
<dbReference type="InterPro" id="IPR003661">
    <property type="entry name" value="HisK_dim/P_dom"/>
</dbReference>
<keyword evidence="14 16" id="KW-0472">Membrane</keyword>
<dbReference type="Gene3D" id="6.10.340.10">
    <property type="match status" value="1"/>
</dbReference>
<dbReference type="GO" id="GO:0045121">
    <property type="term" value="C:membrane raft"/>
    <property type="evidence" value="ECO:0007669"/>
    <property type="project" value="UniProtKB-SubCell"/>
</dbReference>
<dbReference type="SUPFAM" id="SSF55874">
    <property type="entry name" value="ATPase domain of HSP90 chaperone/DNA topoisomerase II/histidine kinase"/>
    <property type="match status" value="1"/>
</dbReference>
<dbReference type="SUPFAM" id="SSF158472">
    <property type="entry name" value="HAMP domain-like"/>
    <property type="match status" value="1"/>
</dbReference>
<dbReference type="InterPro" id="IPR013767">
    <property type="entry name" value="PAS_fold"/>
</dbReference>
<dbReference type="InterPro" id="IPR000014">
    <property type="entry name" value="PAS"/>
</dbReference>
<evidence type="ECO:0000256" key="1">
    <source>
        <dbReference type="ARBA" id="ARBA00000085"/>
    </source>
</evidence>
<keyword evidence="20" id="KW-1185">Reference proteome</keyword>
<evidence type="ECO:0000256" key="13">
    <source>
        <dbReference type="ARBA" id="ARBA00023012"/>
    </source>
</evidence>
<dbReference type="CDD" id="cd00082">
    <property type="entry name" value="HisKA"/>
    <property type="match status" value="1"/>
</dbReference>
<evidence type="ECO:0000313" key="20">
    <source>
        <dbReference type="Proteomes" id="UP001199296"/>
    </source>
</evidence>
<keyword evidence="8 16" id="KW-0812">Transmembrane</keyword>
<organism evidence="19 20">
    <name type="scientific">Halanaerobium polyolivorans</name>
    <dbReference type="NCBI Taxonomy" id="2886943"/>
    <lineage>
        <taxon>Bacteria</taxon>
        <taxon>Bacillati</taxon>
        <taxon>Bacillota</taxon>
        <taxon>Clostridia</taxon>
        <taxon>Halanaerobiales</taxon>
        <taxon>Halanaerobiaceae</taxon>
        <taxon>Halanaerobium</taxon>
    </lineage>
</organism>
<evidence type="ECO:0000256" key="4">
    <source>
        <dbReference type="ARBA" id="ARBA00012438"/>
    </source>
</evidence>
<evidence type="ECO:0000313" key="19">
    <source>
        <dbReference type="EMBL" id="MCC3145439.1"/>
    </source>
</evidence>
<dbReference type="SUPFAM" id="SSF55785">
    <property type="entry name" value="PYP-like sensor domain (PAS domain)"/>
    <property type="match status" value="1"/>
</dbReference>
<proteinExistence type="predicted"/>
<dbReference type="EC" id="2.7.13.3" evidence="4"/>
<evidence type="ECO:0000256" key="3">
    <source>
        <dbReference type="ARBA" id="ARBA00004314"/>
    </source>
</evidence>
<sequence length="614" mass="70942">MKINTLKGKIILGFAVMVIILTGVVVWSVYNFEILSEAINNIMVENYQSITASDSMVEAIERQDSALLMMLRTPEEEQGLEGQEIFRRNQREFYSWLARAEDNITIEGEGDIINKISENYYTFISIFDNFYNADEADRWEIYNQELLPVFMETKNEIRELREINRQEMVSAQQSANSRANQAIIYTIILALGVTGFFLIFAYYLTQQILNPIKELQKGIKKVAERNFQQKVEVASEDEIGVLADEFNKMITKLREYEKINVKKILMEKEKSEAIVNNLSSPLIVTDQDHNIVLINESAKNLFSINNDVIDMHFLEVINSERLFDFIKKPEDNQKNNTIVMEKENKEKHFRVSTKRVLNNEEKYQFTVTLLEDITRLKEIDNMKSEFVSTVSHEFRTPLTSMNMGLNMVINEDTGELNEEQKELLEAAYEDVERLTELVNDLLDLSKIESGKIEMDFSKTDVNNIIEKTLEPFYKQAEEKGIELVFEKEEENIQAWADPSKISWVISNLIGNALRYVEEGRIKVGAEVKGRRILVSVDDDGPGIPKEYQYKIFEKFVRAGNDKEEKSGTGLGLAIAKEIIEAHNGRIWVESEEGEGSKFSFYITRFGYQEEENNG</sequence>
<dbReference type="FunFam" id="3.30.565.10:FF:000023">
    <property type="entry name" value="PAS domain-containing sensor histidine kinase"/>
    <property type="match status" value="1"/>
</dbReference>
<feature type="transmembrane region" description="Helical" evidence="16">
    <location>
        <begin position="182"/>
        <end position="204"/>
    </location>
</feature>
<dbReference type="GO" id="GO:0030295">
    <property type="term" value="F:protein kinase activator activity"/>
    <property type="evidence" value="ECO:0007669"/>
    <property type="project" value="TreeGrafter"/>
</dbReference>
<dbReference type="InterPro" id="IPR035965">
    <property type="entry name" value="PAS-like_dom_sf"/>
</dbReference>
<gene>
    <name evidence="19" type="ORF">LJ207_08905</name>
</gene>
<dbReference type="CDD" id="cd00130">
    <property type="entry name" value="PAS"/>
    <property type="match status" value="1"/>
</dbReference>
<keyword evidence="10 19" id="KW-0418">Kinase</keyword>
<dbReference type="Pfam" id="PF00512">
    <property type="entry name" value="HisKA"/>
    <property type="match status" value="1"/>
</dbReference>
<keyword evidence="15" id="KW-0175">Coiled coil</keyword>
<dbReference type="SMART" id="SM00387">
    <property type="entry name" value="HATPase_c"/>
    <property type="match status" value="1"/>
</dbReference>
<dbReference type="FunFam" id="1.10.287.130:FF:000001">
    <property type="entry name" value="Two-component sensor histidine kinase"/>
    <property type="match status" value="1"/>
</dbReference>
<evidence type="ECO:0000256" key="7">
    <source>
        <dbReference type="ARBA" id="ARBA00022679"/>
    </source>
</evidence>
<dbReference type="GO" id="GO:0006355">
    <property type="term" value="P:regulation of DNA-templated transcription"/>
    <property type="evidence" value="ECO:0007669"/>
    <property type="project" value="InterPro"/>
</dbReference>
<dbReference type="Gene3D" id="3.30.565.10">
    <property type="entry name" value="Histidine kinase-like ATPase, C-terminal domain"/>
    <property type="match status" value="1"/>
</dbReference>
<dbReference type="PANTHER" id="PTHR42878">
    <property type="entry name" value="TWO-COMPONENT HISTIDINE KINASE"/>
    <property type="match status" value="1"/>
</dbReference>
<dbReference type="Pfam" id="PF02518">
    <property type="entry name" value="HATPase_c"/>
    <property type="match status" value="1"/>
</dbReference>
<accession>A0AAW4X0X9</accession>
<dbReference type="Pfam" id="PF00672">
    <property type="entry name" value="HAMP"/>
    <property type="match status" value="1"/>
</dbReference>
<evidence type="ECO:0000256" key="6">
    <source>
        <dbReference type="ARBA" id="ARBA00022553"/>
    </source>
</evidence>
<dbReference type="InterPro" id="IPR003660">
    <property type="entry name" value="HAMP_dom"/>
</dbReference>
<dbReference type="InterPro" id="IPR036890">
    <property type="entry name" value="HATPase_C_sf"/>
</dbReference>
<dbReference type="InterPro" id="IPR050351">
    <property type="entry name" value="BphY/WalK/GraS-like"/>
</dbReference>
<dbReference type="CDD" id="cd06225">
    <property type="entry name" value="HAMP"/>
    <property type="match status" value="1"/>
</dbReference>
<evidence type="ECO:0000256" key="2">
    <source>
        <dbReference type="ARBA" id="ARBA00004236"/>
    </source>
</evidence>
<comment type="subcellular location">
    <subcellularLocation>
        <location evidence="2">Cell membrane</location>
    </subcellularLocation>
    <subcellularLocation>
        <location evidence="3">Membrane raft</location>
        <topology evidence="3">Multi-pass membrane protein</topology>
    </subcellularLocation>
</comment>
<dbReference type="GO" id="GO:0000155">
    <property type="term" value="F:phosphorelay sensor kinase activity"/>
    <property type="evidence" value="ECO:0007669"/>
    <property type="project" value="InterPro"/>
</dbReference>
<comment type="caution">
    <text evidence="19">The sequence shown here is derived from an EMBL/GenBank/DDBJ whole genome shotgun (WGS) entry which is preliminary data.</text>
</comment>
<dbReference type="SMART" id="SM00091">
    <property type="entry name" value="PAS"/>
    <property type="match status" value="1"/>
</dbReference>
<evidence type="ECO:0000256" key="9">
    <source>
        <dbReference type="ARBA" id="ARBA00022741"/>
    </source>
</evidence>
<protein>
    <recommendedName>
        <fullName evidence="4">histidine kinase</fullName>
        <ecNumber evidence="4">2.7.13.3</ecNumber>
    </recommendedName>
</protein>
<dbReference type="PROSITE" id="PS50885">
    <property type="entry name" value="HAMP"/>
    <property type="match status" value="1"/>
</dbReference>
<dbReference type="SMART" id="SM00304">
    <property type="entry name" value="HAMP"/>
    <property type="match status" value="1"/>
</dbReference>
<dbReference type="GO" id="GO:0005886">
    <property type="term" value="C:plasma membrane"/>
    <property type="evidence" value="ECO:0007669"/>
    <property type="project" value="UniProtKB-SubCell"/>
</dbReference>
<dbReference type="PRINTS" id="PR00344">
    <property type="entry name" value="BCTRLSENSOR"/>
</dbReference>
<dbReference type="GO" id="GO:0000156">
    <property type="term" value="F:phosphorelay response regulator activity"/>
    <property type="evidence" value="ECO:0007669"/>
    <property type="project" value="TreeGrafter"/>
</dbReference>
<evidence type="ECO:0000256" key="11">
    <source>
        <dbReference type="ARBA" id="ARBA00022840"/>
    </source>
</evidence>
<comment type="catalytic activity">
    <reaction evidence="1">
        <text>ATP + protein L-histidine = ADP + protein N-phospho-L-histidine.</text>
        <dbReference type="EC" id="2.7.13.3"/>
    </reaction>
</comment>
<dbReference type="Gene3D" id="3.30.450.20">
    <property type="entry name" value="PAS domain"/>
    <property type="match status" value="1"/>
</dbReference>
<keyword evidence="12 16" id="KW-1133">Transmembrane helix</keyword>
<dbReference type="SUPFAM" id="SSF47384">
    <property type="entry name" value="Homodimeric domain of signal transducing histidine kinase"/>
    <property type="match status" value="1"/>
</dbReference>
<evidence type="ECO:0000256" key="12">
    <source>
        <dbReference type="ARBA" id="ARBA00022989"/>
    </source>
</evidence>
<keyword evidence="9" id="KW-0547">Nucleotide-binding</keyword>
<dbReference type="InterPro" id="IPR003594">
    <property type="entry name" value="HATPase_dom"/>
</dbReference>
<dbReference type="CDD" id="cd00075">
    <property type="entry name" value="HATPase"/>
    <property type="match status" value="1"/>
</dbReference>
<keyword evidence="5" id="KW-1003">Cell membrane</keyword>
<keyword evidence="13" id="KW-0902">Two-component regulatory system</keyword>
<evidence type="ECO:0000256" key="8">
    <source>
        <dbReference type="ARBA" id="ARBA00022692"/>
    </source>
</evidence>
<reference evidence="19 20" key="1">
    <citation type="submission" date="2021-10" db="EMBL/GenBank/DDBJ databases">
        <authorList>
            <person name="Grouzdev D.S."/>
            <person name="Pantiukh K.S."/>
            <person name="Krutkina M.S."/>
        </authorList>
    </citation>
    <scope>NUCLEOTIDE SEQUENCE [LARGE SCALE GENOMIC DNA]</scope>
    <source>
        <strain evidence="19 20">Z-7514</strain>
    </source>
</reference>
<name>A0AAW4X0X9_9FIRM</name>
<dbReference type="GO" id="GO:0005524">
    <property type="term" value="F:ATP binding"/>
    <property type="evidence" value="ECO:0007669"/>
    <property type="project" value="UniProtKB-KW"/>
</dbReference>
<dbReference type="SMART" id="SM00388">
    <property type="entry name" value="HisKA"/>
    <property type="match status" value="1"/>
</dbReference>
<dbReference type="PANTHER" id="PTHR42878:SF7">
    <property type="entry name" value="SENSOR HISTIDINE KINASE GLRK"/>
    <property type="match status" value="1"/>
</dbReference>
<feature type="domain" description="Histidine kinase" evidence="17">
    <location>
        <begin position="389"/>
        <end position="606"/>
    </location>
</feature>
<keyword evidence="6" id="KW-0597">Phosphoprotein</keyword>
<evidence type="ECO:0000259" key="18">
    <source>
        <dbReference type="PROSITE" id="PS50885"/>
    </source>
</evidence>
<evidence type="ECO:0000256" key="5">
    <source>
        <dbReference type="ARBA" id="ARBA00022475"/>
    </source>
</evidence>
<feature type="domain" description="HAMP" evidence="18">
    <location>
        <begin position="206"/>
        <end position="258"/>
    </location>
</feature>
<evidence type="ECO:0000256" key="14">
    <source>
        <dbReference type="ARBA" id="ARBA00023136"/>
    </source>
</evidence>
<dbReference type="EMBL" id="JAJFAT010000011">
    <property type="protein sequence ID" value="MCC3145439.1"/>
    <property type="molecule type" value="Genomic_DNA"/>
</dbReference>
<dbReference type="RefSeq" id="WP_229346142.1">
    <property type="nucleotide sequence ID" value="NZ_JAJFAT010000011.1"/>
</dbReference>
<dbReference type="PROSITE" id="PS50109">
    <property type="entry name" value="HIS_KIN"/>
    <property type="match status" value="1"/>
</dbReference>
<evidence type="ECO:0000256" key="15">
    <source>
        <dbReference type="SAM" id="Coils"/>
    </source>
</evidence>
<dbReference type="AlphaFoldDB" id="A0AAW4X0X9"/>
<evidence type="ECO:0000256" key="16">
    <source>
        <dbReference type="SAM" id="Phobius"/>
    </source>
</evidence>
<keyword evidence="7" id="KW-0808">Transferase</keyword>
<feature type="coiled-coil region" evidence="15">
    <location>
        <begin position="417"/>
        <end position="444"/>
    </location>
</feature>
<dbReference type="InterPro" id="IPR005467">
    <property type="entry name" value="His_kinase_dom"/>
</dbReference>
<dbReference type="InterPro" id="IPR004358">
    <property type="entry name" value="Sig_transdc_His_kin-like_C"/>
</dbReference>
<evidence type="ECO:0000256" key="10">
    <source>
        <dbReference type="ARBA" id="ARBA00022777"/>
    </source>
</evidence>
<dbReference type="InterPro" id="IPR036097">
    <property type="entry name" value="HisK_dim/P_sf"/>
</dbReference>
<evidence type="ECO:0000259" key="17">
    <source>
        <dbReference type="PROSITE" id="PS50109"/>
    </source>
</evidence>